<dbReference type="STRING" id="940295.EYM_05400"/>
<dbReference type="InterPro" id="IPR036188">
    <property type="entry name" value="FAD/NAD-bd_sf"/>
</dbReference>
<evidence type="ECO:0000313" key="3">
    <source>
        <dbReference type="Proteomes" id="UP000060778"/>
    </source>
</evidence>
<feature type="domain" description="FAD/NAD(P)-binding" evidence="1">
    <location>
        <begin position="18"/>
        <end position="260"/>
    </location>
</feature>
<dbReference type="Gene3D" id="3.50.50.100">
    <property type="match status" value="1"/>
</dbReference>
<evidence type="ECO:0000259" key="1">
    <source>
        <dbReference type="Pfam" id="PF07992"/>
    </source>
</evidence>
<dbReference type="InterPro" id="IPR023753">
    <property type="entry name" value="FAD/NAD-binding_dom"/>
</dbReference>
<dbReference type="GeneID" id="30680463"/>
<proteinExistence type="predicted"/>
<dbReference type="EMBL" id="CP006867">
    <property type="protein sequence ID" value="ALU12581.1"/>
    <property type="molecule type" value="Genomic_DNA"/>
</dbReference>
<sequence length="400" mass="44631">MKDTKILMYVPIAIAMKKVLFLGAGPCTLVAIRRLREGPPEIQDQLDMTIITNDQWHYFPPLFADLALGEVTVDKIRAPAENIAKRYNAKFVLDEVVKVDPANRLVMTKSGKSFTYDYLFLCMGTRNAPEVIPGLAEYGYHNYSLEGALKMKEALAKFKGGNIVVLTPEIPYRCGCYPFEVVGRLKYLAQRKGRNYSVTLVHTMTDEQIFGAFKDVARQFKRLHDRMGIKYVTGKNVERIEPKKIIFQNGETLGYDLLIYVPPVRVPKAVEGVDELVANPKALRTTFPSFRNPHYDEIFVPTDSAMPSVGLPIAGIFTHAAAIAAADGLIADLTGVKASVPFPEQIVAVTDFGPTGYLVSFDVYDNGDGTARQQMYVSASNPFIKFMKLSFYLGWIESLK</sequence>
<evidence type="ECO:0000313" key="2">
    <source>
        <dbReference type="EMBL" id="ALU12581.1"/>
    </source>
</evidence>
<dbReference type="GO" id="GO:0016491">
    <property type="term" value="F:oxidoreductase activity"/>
    <property type="evidence" value="ECO:0007669"/>
    <property type="project" value="InterPro"/>
</dbReference>
<dbReference type="InterPro" id="IPR052541">
    <property type="entry name" value="SQRD"/>
</dbReference>
<protein>
    <recommendedName>
        <fullName evidence="1">FAD/NAD(P)-binding domain-containing protein</fullName>
    </recommendedName>
</protein>
<accession>A0A0U3F4U1</accession>
<organism evidence="2 3">
    <name type="scientific">Ignicoccus islandicus DSM 13165</name>
    <dbReference type="NCBI Taxonomy" id="940295"/>
    <lineage>
        <taxon>Archaea</taxon>
        <taxon>Thermoproteota</taxon>
        <taxon>Thermoprotei</taxon>
        <taxon>Desulfurococcales</taxon>
        <taxon>Desulfurococcaceae</taxon>
        <taxon>Ignicoccus</taxon>
    </lineage>
</organism>
<dbReference type="RefSeq" id="WP_075049997.1">
    <property type="nucleotide sequence ID" value="NZ_CP006867.1"/>
</dbReference>
<reference evidence="2 3" key="1">
    <citation type="submission" date="2013-11" db="EMBL/GenBank/DDBJ databases">
        <title>Comparative genomics of Ignicoccus.</title>
        <authorList>
            <person name="Podar M."/>
        </authorList>
    </citation>
    <scope>NUCLEOTIDE SEQUENCE [LARGE SCALE GENOMIC DNA]</scope>
    <source>
        <strain evidence="2 3">DSM 13165</strain>
    </source>
</reference>
<gene>
    <name evidence="2" type="ORF">EYM_05400</name>
</gene>
<keyword evidence="3" id="KW-1185">Reference proteome</keyword>
<name>A0A0U3F4U1_9CREN</name>
<dbReference type="Proteomes" id="UP000060778">
    <property type="component" value="Chromosome"/>
</dbReference>
<dbReference type="KEGG" id="iis:EYM_05400"/>
<dbReference type="AlphaFoldDB" id="A0A0U3F4U1"/>
<dbReference type="SUPFAM" id="SSF51905">
    <property type="entry name" value="FAD/NAD(P)-binding domain"/>
    <property type="match status" value="2"/>
</dbReference>
<dbReference type="PANTHER" id="PTHR43755:SF1">
    <property type="entry name" value="FAD-DEPENDENT PYRIDINE NUCLEOTIDE-DISULPHIDE OXIDOREDUCTASE"/>
    <property type="match status" value="1"/>
</dbReference>
<dbReference type="PANTHER" id="PTHR43755">
    <property type="match status" value="1"/>
</dbReference>
<dbReference type="Pfam" id="PF07992">
    <property type="entry name" value="Pyr_redox_2"/>
    <property type="match status" value="1"/>
</dbReference>
<dbReference type="OrthoDB" id="38899at2157"/>